<evidence type="ECO:0000256" key="4">
    <source>
        <dbReference type="ARBA" id="ARBA00022803"/>
    </source>
</evidence>
<dbReference type="InterPro" id="IPR019734">
    <property type="entry name" value="TPR_rpt"/>
</dbReference>
<reference evidence="9" key="1">
    <citation type="submission" date="2020-11" db="EMBL/GenBank/DDBJ databases">
        <authorList>
            <person name="Tran Van P."/>
        </authorList>
    </citation>
    <scope>NUCLEOTIDE SEQUENCE</scope>
</reference>
<evidence type="ECO:0000256" key="8">
    <source>
        <dbReference type="ARBA" id="ARBA00034143"/>
    </source>
</evidence>
<name>A0A7R9DHF2_TIMPO</name>
<evidence type="ECO:0000256" key="5">
    <source>
        <dbReference type="ARBA" id="ARBA00023212"/>
    </source>
</evidence>
<accession>A0A7R9DHF2</accession>
<gene>
    <name evidence="9" type="ORF">TPSB3V08_LOCUS9908</name>
</gene>
<evidence type="ECO:0000256" key="2">
    <source>
        <dbReference type="ARBA" id="ARBA00022490"/>
    </source>
</evidence>
<keyword evidence="2" id="KW-0963">Cytoplasm</keyword>
<keyword evidence="4" id="KW-0802">TPR repeat</keyword>
<protein>
    <recommendedName>
        <fullName evidence="7">Outer dynein arm-docking complex subunit 4</fullName>
    </recommendedName>
    <alternativeName>
        <fullName evidence="8">Tetratricopeptide repeat protein 25</fullName>
    </alternativeName>
</protein>
<evidence type="ECO:0000256" key="3">
    <source>
        <dbReference type="ARBA" id="ARBA00022737"/>
    </source>
</evidence>
<dbReference type="AlphaFoldDB" id="A0A7R9DHF2"/>
<dbReference type="GO" id="GO:0005930">
    <property type="term" value="C:axoneme"/>
    <property type="evidence" value="ECO:0007669"/>
    <property type="project" value="UniProtKB-SubCell"/>
</dbReference>
<keyword evidence="5" id="KW-0206">Cytoskeleton</keyword>
<dbReference type="InterPro" id="IPR011990">
    <property type="entry name" value="TPR-like_helical_dom_sf"/>
</dbReference>
<dbReference type="EMBL" id="OD008323">
    <property type="protein sequence ID" value="CAD7414805.1"/>
    <property type="molecule type" value="Genomic_DNA"/>
</dbReference>
<dbReference type="PANTHER" id="PTHR23040">
    <property type="match status" value="1"/>
</dbReference>
<keyword evidence="3" id="KW-0677">Repeat</keyword>
<proteinExistence type="predicted"/>
<dbReference type="PANTHER" id="PTHR23040:SF1">
    <property type="entry name" value="OUTER DYNEIN ARM-DOCKING COMPLEX SUBUNIT 4"/>
    <property type="match status" value="1"/>
</dbReference>
<dbReference type="SMART" id="SM00028">
    <property type="entry name" value="TPR"/>
    <property type="match status" value="2"/>
</dbReference>
<dbReference type="Gene3D" id="1.25.40.10">
    <property type="entry name" value="Tetratricopeptide repeat domain"/>
    <property type="match status" value="1"/>
</dbReference>
<evidence type="ECO:0000256" key="7">
    <source>
        <dbReference type="ARBA" id="ARBA00034139"/>
    </source>
</evidence>
<dbReference type="SUPFAM" id="SSF48452">
    <property type="entry name" value="TPR-like"/>
    <property type="match status" value="1"/>
</dbReference>
<keyword evidence="6" id="KW-0966">Cell projection</keyword>
<dbReference type="InterPro" id="IPR040111">
    <property type="entry name" value="ODAD4"/>
</dbReference>
<sequence>MFRRKVAVKEQQMFGFGEEEIKPEPYHPFTEEAQVLLKKRQYNTALKYLDISLDLTPDNPLTLANKSGCLINMFEPEEAMPSAARSLVEYKRYVEEELDGRQETVYALGLLKKSESLYHQTEFEQALVFFHRGAKLRPNMELFHKGIKKAKKAILNAIGKR</sequence>
<evidence type="ECO:0000256" key="1">
    <source>
        <dbReference type="ARBA" id="ARBA00004430"/>
    </source>
</evidence>
<evidence type="ECO:0000313" key="9">
    <source>
        <dbReference type="EMBL" id="CAD7414805.1"/>
    </source>
</evidence>
<organism evidence="9">
    <name type="scientific">Timema poppense</name>
    <name type="common">Walking stick</name>
    <dbReference type="NCBI Taxonomy" id="170557"/>
    <lineage>
        <taxon>Eukaryota</taxon>
        <taxon>Metazoa</taxon>
        <taxon>Ecdysozoa</taxon>
        <taxon>Arthropoda</taxon>
        <taxon>Hexapoda</taxon>
        <taxon>Insecta</taxon>
        <taxon>Pterygota</taxon>
        <taxon>Neoptera</taxon>
        <taxon>Polyneoptera</taxon>
        <taxon>Phasmatodea</taxon>
        <taxon>Timematodea</taxon>
        <taxon>Timematoidea</taxon>
        <taxon>Timematidae</taxon>
        <taxon>Timema</taxon>
    </lineage>
</organism>
<evidence type="ECO:0000256" key="6">
    <source>
        <dbReference type="ARBA" id="ARBA00023273"/>
    </source>
</evidence>
<comment type="subcellular location">
    <subcellularLocation>
        <location evidence="1">Cytoplasm</location>
        <location evidence="1">Cytoskeleton</location>
        <location evidence="1">Cilium axoneme</location>
    </subcellularLocation>
</comment>